<feature type="domain" description="Aminotransferase class I/classII large" evidence="1">
    <location>
        <begin position="109"/>
        <end position="324"/>
    </location>
</feature>
<dbReference type="AlphaFoldDB" id="A0A4P9VGU0"/>
<accession>A0A4P9VGU0</accession>
<evidence type="ECO:0000259" key="1">
    <source>
        <dbReference type="Pfam" id="PF00155"/>
    </source>
</evidence>
<dbReference type="Proteomes" id="UP000257039">
    <property type="component" value="Unassembled WGS sequence"/>
</dbReference>
<dbReference type="InterPro" id="IPR015424">
    <property type="entry name" value="PyrdxlP-dep_Trfase"/>
</dbReference>
<protein>
    <submittedName>
        <fullName evidence="2">Aminotransferase class I/II-fold pyridoxal phosphate-dependent enzyme</fullName>
    </submittedName>
</protein>
<dbReference type="RefSeq" id="WP_094785895.1">
    <property type="nucleotide sequence ID" value="NZ_NDXW01000001.1"/>
</dbReference>
<name>A0A4P9VGU0_9GAMM</name>
<dbReference type="InterPro" id="IPR015421">
    <property type="entry name" value="PyrdxlP-dep_Trfase_major"/>
</dbReference>
<keyword evidence="2" id="KW-0032">Aminotransferase</keyword>
<proteinExistence type="predicted"/>
<organism evidence="2 3">
    <name type="scientific">Zooshikella ganghwensis</name>
    <dbReference type="NCBI Taxonomy" id="202772"/>
    <lineage>
        <taxon>Bacteria</taxon>
        <taxon>Pseudomonadati</taxon>
        <taxon>Pseudomonadota</taxon>
        <taxon>Gammaproteobacteria</taxon>
        <taxon>Oceanospirillales</taxon>
        <taxon>Zooshikellaceae</taxon>
        <taxon>Zooshikella</taxon>
    </lineage>
</organism>
<dbReference type="GO" id="GO:0008483">
    <property type="term" value="F:transaminase activity"/>
    <property type="evidence" value="ECO:0007669"/>
    <property type="project" value="UniProtKB-KW"/>
</dbReference>
<dbReference type="SUPFAM" id="SSF53383">
    <property type="entry name" value="PLP-dependent transferases"/>
    <property type="match status" value="1"/>
</dbReference>
<dbReference type="Pfam" id="PF00155">
    <property type="entry name" value="Aminotran_1_2"/>
    <property type="match status" value="1"/>
</dbReference>
<sequence>MALEFGQSVFEHAQRLQEEGRDANQIAKILCEKDQQGHNYGIGIVLDGEGRAMASSSTLLEYATKEVQESTIGDYKNSNAQLETLKEAVLSWQQVPKECWSKFKLGLVSDAGTGAVKTAVELGLMQNPALNTLGVEALGWPAYKAIAKVARVQFAEFAQDGIIDQENTLPIYQAGPMNTTGMVRSAEVIKQRAKVAADKGQFVVLDRAYSGFEFARELADKGYQSVMAQSYDLQIRPFVEQGVPFCLAISPTKAFITFALRPCGLVLLFCPDEQEQKGAVLTLNTIIRARGSSFEHPITRAFAKAMINDGARLHAEHEQALARVAEAEAVWQELVKGTAIEYLYSSDYAGLFRNPQAKDDAAVHIYEQHIYPVFASNRCRQNVTGIPADRALAERHVKAFAEQCF</sequence>
<evidence type="ECO:0000313" key="3">
    <source>
        <dbReference type="Proteomes" id="UP000257039"/>
    </source>
</evidence>
<gene>
    <name evidence="2" type="ORF">B9G39_02375</name>
</gene>
<reference evidence="2 3" key="1">
    <citation type="submission" date="2017-04" db="EMBL/GenBank/DDBJ databases">
        <title>Draft genome sequence of Zooshikella ganghwensis VG4 isolated from Red Sea sediments.</title>
        <authorList>
            <person name="Rehman Z."/>
            <person name="Alam I."/>
            <person name="Kamau A."/>
            <person name="Bajic V."/>
            <person name="Leiknes T."/>
        </authorList>
    </citation>
    <scope>NUCLEOTIDE SEQUENCE [LARGE SCALE GENOMIC DNA]</scope>
    <source>
        <strain evidence="2 3">VG4</strain>
    </source>
</reference>
<dbReference type="Gene3D" id="3.40.640.10">
    <property type="entry name" value="Type I PLP-dependent aspartate aminotransferase-like (Major domain)"/>
    <property type="match status" value="1"/>
</dbReference>
<evidence type="ECO:0000313" key="2">
    <source>
        <dbReference type="EMBL" id="RDH42378.1"/>
    </source>
</evidence>
<dbReference type="EMBL" id="NDXW01000001">
    <property type="protein sequence ID" value="RDH42378.1"/>
    <property type="molecule type" value="Genomic_DNA"/>
</dbReference>
<keyword evidence="2" id="KW-0808">Transferase</keyword>
<dbReference type="GO" id="GO:0030170">
    <property type="term" value="F:pyridoxal phosphate binding"/>
    <property type="evidence" value="ECO:0007669"/>
    <property type="project" value="InterPro"/>
</dbReference>
<comment type="caution">
    <text evidence="2">The sequence shown here is derived from an EMBL/GenBank/DDBJ whole genome shotgun (WGS) entry which is preliminary data.</text>
</comment>
<keyword evidence="3" id="KW-1185">Reference proteome</keyword>
<dbReference type="InterPro" id="IPR004839">
    <property type="entry name" value="Aminotransferase_I/II_large"/>
</dbReference>